<accession>A0A7G9Y1M7</accession>
<reference evidence="2" key="1">
    <citation type="submission" date="2020-06" db="EMBL/GenBank/DDBJ databases">
        <title>Unique genomic features of the anaerobic methanotrophic archaea.</title>
        <authorList>
            <person name="Chadwick G.L."/>
            <person name="Skennerton C.T."/>
            <person name="Laso-Perez R."/>
            <person name="Leu A.O."/>
            <person name="Speth D.R."/>
            <person name="Yu H."/>
            <person name="Morgan-Lang C."/>
            <person name="Hatzenpichler R."/>
            <person name="Goudeau D."/>
            <person name="Malmstrom R."/>
            <person name="Brazelton W.J."/>
            <person name="Woyke T."/>
            <person name="Hallam S.J."/>
            <person name="Tyson G.W."/>
            <person name="Wegener G."/>
            <person name="Boetius A."/>
            <person name="Orphan V."/>
        </authorList>
    </citation>
    <scope>NUCLEOTIDE SEQUENCE</scope>
</reference>
<proteinExistence type="predicted"/>
<feature type="coiled-coil region" evidence="1">
    <location>
        <begin position="596"/>
        <end position="630"/>
    </location>
</feature>
<name>A0A7G9Y1M7_9EURY</name>
<gene>
    <name evidence="2" type="ORF">MBIDIGPM_00015</name>
</gene>
<evidence type="ECO:0008006" key="3">
    <source>
        <dbReference type="Google" id="ProtNLM"/>
    </source>
</evidence>
<evidence type="ECO:0000313" key="2">
    <source>
        <dbReference type="EMBL" id="QNO41911.1"/>
    </source>
</evidence>
<evidence type="ECO:0000256" key="1">
    <source>
        <dbReference type="SAM" id="Coils"/>
    </source>
</evidence>
<sequence length="739" mass="86531">MSEEERIYEILSTIHKIEESKQPVSVYFNQNSVPFSLAQYYRYRRILQKCGEEGLRDARKDGNYTKLTERIKDYVIAIVKENRSVSSSQLQSKILNQFDVHISLSGLNTFRASVSLTRVPAPKEENYKRQKSGGGEILTSLSFFTNIIELYTKTITEQVDAVRQSPLFEQNRDIEKDNPDIRSHGKFTREYNQLESVRVNRFKSIDDKIADKDFSAMNIFGMSEKTISRYNLALLCLPLVTSNGRSSRVNRVKGNDLSFLCGYNYKDASLNKYIQELKYLKVSDRLIAATAKFWMNFWRNESDDETYFVCYYIDGNTKALWSSNRCYKGRVTMLGRVMNCLENVFIHDGKGHPLYFQTFQGHADLGKHALPMLTKLTELLDDPSAHVDVKRILIMDGGGNGVETLRSFKDSDEYYITILDDNQTKERKFKHIRDEIRYKYGNATLVDCKIELLDSKEPGYIYECRAVIVKWDNGRKSVLITDIPHDLLDASEITKRYFDRWPMQEKQFRDAKSGVNIHRITGYGKKIENYDKMSEKHGELCKRITQLKAELEKPLSEIEAIEEQLTDVYRQERTFREKSKIVEGQRVLSEVDSVELKNYETKINKHLRQQRKIEKEHKDALKRLKKYLKEEKRIRGKDKVYRIDTELDQIMTCFKMSFINLCSLFLTRCMNHEKFELQTLFESIFQLNGEAFITNDEKRIELEMNPKEPELMDKLNKGLRILNTMNISDPDGHSIRFSM</sequence>
<dbReference type="EMBL" id="MT630684">
    <property type="protein sequence ID" value="QNO41911.1"/>
    <property type="molecule type" value="Genomic_DNA"/>
</dbReference>
<dbReference type="AlphaFoldDB" id="A0A7G9Y1M7"/>
<keyword evidence="1" id="KW-0175">Coiled coil</keyword>
<protein>
    <recommendedName>
        <fullName evidence="3">Transposase IS4-like domain-containing protein</fullName>
    </recommendedName>
</protein>
<organism evidence="2">
    <name type="scientific">Candidatus Methanogaster sp. ANME-2c ERB4</name>
    <dbReference type="NCBI Taxonomy" id="2759911"/>
    <lineage>
        <taxon>Archaea</taxon>
        <taxon>Methanobacteriati</taxon>
        <taxon>Methanobacteriota</taxon>
        <taxon>Stenosarchaea group</taxon>
        <taxon>Methanomicrobia</taxon>
        <taxon>Methanosarcinales</taxon>
        <taxon>ANME-2 cluster</taxon>
        <taxon>Candidatus Methanogasteraceae</taxon>
        <taxon>Candidatus Methanogaster</taxon>
    </lineage>
</organism>